<sequence length="115" mass="12888">MVQSNFYKLLFNLTAVSSNLEMYFLPTCNRATALKFSTVQACFLSFVLPLDIDKQMRHTLFRIPTNKIFASAYLYYGHSAGSIASMPIDPLAPAAINNYIDAMESVSIYVSSDLR</sequence>
<dbReference type="EMBL" id="BGPR01036039">
    <property type="protein sequence ID" value="GBO11112.1"/>
    <property type="molecule type" value="Genomic_DNA"/>
</dbReference>
<dbReference type="Proteomes" id="UP000499080">
    <property type="component" value="Unassembled WGS sequence"/>
</dbReference>
<name>A0A4Y2UEL3_ARAVE</name>
<proteinExistence type="predicted"/>
<protein>
    <submittedName>
        <fullName evidence="1">Uncharacterized protein</fullName>
    </submittedName>
</protein>
<dbReference type="AlphaFoldDB" id="A0A4Y2UEL3"/>
<keyword evidence="2" id="KW-1185">Reference proteome</keyword>
<gene>
    <name evidence="1" type="ORF">AVEN_9181_1</name>
</gene>
<organism evidence="1 2">
    <name type="scientific">Araneus ventricosus</name>
    <name type="common">Orbweaver spider</name>
    <name type="synonym">Epeira ventricosa</name>
    <dbReference type="NCBI Taxonomy" id="182803"/>
    <lineage>
        <taxon>Eukaryota</taxon>
        <taxon>Metazoa</taxon>
        <taxon>Ecdysozoa</taxon>
        <taxon>Arthropoda</taxon>
        <taxon>Chelicerata</taxon>
        <taxon>Arachnida</taxon>
        <taxon>Araneae</taxon>
        <taxon>Araneomorphae</taxon>
        <taxon>Entelegynae</taxon>
        <taxon>Araneoidea</taxon>
        <taxon>Araneidae</taxon>
        <taxon>Araneus</taxon>
    </lineage>
</organism>
<comment type="caution">
    <text evidence="1">The sequence shown here is derived from an EMBL/GenBank/DDBJ whole genome shotgun (WGS) entry which is preliminary data.</text>
</comment>
<reference evidence="1 2" key="1">
    <citation type="journal article" date="2019" name="Sci. Rep.">
        <title>Orb-weaving spider Araneus ventricosus genome elucidates the spidroin gene catalogue.</title>
        <authorList>
            <person name="Kono N."/>
            <person name="Nakamura H."/>
            <person name="Ohtoshi R."/>
            <person name="Moran D.A.P."/>
            <person name="Shinohara A."/>
            <person name="Yoshida Y."/>
            <person name="Fujiwara M."/>
            <person name="Mori M."/>
            <person name="Tomita M."/>
            <person name="Arakawa K."/>
        </authorList>
    </citation>
    <scope>NUCLEOTIDE SEQUENCE [LARGE SCALE GENOMIC DNA]</scope>
</reference>
<evidence type="ECO:0000313" key="1">
    <source>
        <dbReference type="EMBL" id="GBO11112.1"/>
    </source>
</evidence>
<accession>A0A4Y2UEL3</accession>
<evidence type="ECO:0000313" key="2">
    <source>
        <dbReference type="Proteomes" id="UP000499080"/>
    </source>
</evidence>